<keyword evidence="2" id="KW-0479">Metal-binding</keyword>
<dbReference type="OrthoDB" id="9779415at2"/>
<dbReference type="Proteomes" id="UP000028701">
    <property type="component" value="Unassembled WGS sequence"/>
</dbReference>
<proteinExistence type="inferred from homology"/>
<feature type="domain" description="Fumarylacetoacetase-like C-terminal" evidence="3">
    <location>
        <begin position="219"/>
        <end position="360"/>
    </location>
</feature>
<dbReference type="GO" id="GO:0003824">
    <property type="term" value="F:catalytic activity"/>
    <property type="evidence" value="ECO:0007669"/>
    <property type="project" value="InterPro"/>
</dbReference>
<evidence type="ECO:0000313" key="5">
    <source>
        <dbReference type="Proteomes" id="UP000028701"/>
    </source>
</evidence>
<dbReference type="PANTHER" id="PTHR42796">
    <property type="entry name" value="FUMARYLACETOACETATE HYDROLASE DOMAIN-CONTAINING PROTEIN 2A-RELATED"/>
    <property type="match status" value="1"/>
</dbReference>
<evidence type="ECO:0000313" key="4">
    <source>
        <dbReference type="EMBL" id="GAK71382.1"/>
    </source>
</evidence>
<dbReference type="Gene3D" id="3.90.850.10">
    <property type="entry name" value="Fumarylacetoacetase-like, C-terminal domain"/>
    <property type="match status" value="1"/>
</dbReference>
<dbReference type="GO" id="GO:0046872">
    <property type="term" value="F:metal ion binding"/>
    <property type="evidence" value="ECO:0007669"/>
    <property type="project" value="UniProtKB-KW"/>
</dbReference>
<dbReference type="AlphaFoldDB" id="A0A081CXI6"/>
<comment type="similarity">
    <text evidence="1">Belongs to the FAH family.</text>
</comment>
<comment type="caution">
    <text evidence="4">The sequence shown here is derived from an EMBL/GenBank/DDBJ whole genome shotgun (WGS) entry which is preliminary data.</text>
</comment>
<dbReference type="GO" id="GO:0044281">
    <property type="term" value="P:small molecule metabolic process"/>
    <property type="evidence" value="ECO:0007669"/>
    <property type="project" value="UniProtKB-ARBA"/>
</dbReference>
<dbReference type="Pfam" id="PF01557">
    <property type="entry name" value="FAA_hydrolase"/>
    <property type="match status" value="1"/>
</dbReference>
<dbReference type="InterPro" id="IPR036663">
    <property type="entry name" value="Fumarylacetoacetase_C_sf"/>
</dbReference>
<dbReference type="InterPro" id="IPR011234">
    <property type="entry name" value="Fumarylacetoacetase-like_C"/>
</dbReference>
<gene>
    <name evidence="4" type="ORF">RRU01S_16_01450</name>
</gene>
<dbReference type="EMBL" id="BBJU01000016">
    <property type="protein sequence ID" value="GAK71382.1"/>
    <property type="molecule type" value="Genomic_DNA"/>
</dbReference>
<dbReference type="RefSeq" id="WP_045230913.1">
    <property type="nucleotide sequence ID" value="NZ_BBJU01000016.1"/>
</dbReference>
<dbReference type="InterPro" id="IPR051121">
    <property type="entry name" value="FAH"/>
</dbReference>
<dbReference type="eggNOG" id="COG3970">
    <property type="taxonomic scope" value="Bacteria"/>
</dbReference>
<evidence type="ECO:0000256" key="2">
    <source>
        <dbReference type="ARBA" id="ARBA00022723"/>
    </source>
</evidence>
<sequence>MADREILDATLILPEDHERAVLIGRVWSKSDDGPCPVFYKDGVLYDLSTLAPTVSELLEKPDLVASLSSVLEFPALGTLDAFLDGSAGELLAPNDLQAVKAAGVTFADSMLERVIEEQAKGDPLRAQDIRQKLAPVLGDNLKGVEAGSDKAAEVKALLQEMGLWSQYLEVGIGPDAEIFSKAQPMSSVGCGALIGVHPKSQWNNPEPEVVLAVTSEGRIVGAALGNDVNLRDFEGRSALLLSKAKDNNASCSIGPFIRLFDDSFTLEDVKAADISLSVKGKDDFSMTGVSAMRAISRSPENLVSQLLNRDHQYPDGAVFFLGTMFAPVKDRHGPGLGFTHAKGDRVEISSPRLGKLINWVASTSECPPWTFGTVALMRNLSKRGLL</sequence>
<dbReference type="PANTHER" id="PTHR42796:SF7">
    <property type="entry name" value="2-DEHYDRO-3-DEOXY-D-ARABINONATE DEHYDRATASE"/>
    <property type="match status" value="1"/>
</dbReference>
<evidence type="ECO:0000256" key="1">
    <source>
        <dbReference type="ARBA" id="ARBA00010211"/>
    </source>
</evidence>
<dbReference type="SUPFAM" id="SSF56529">
    <property type="entry name" value="FAH"/>
    <property type="match status" value="1"/>
</dbReference>
<name>A0A081CXI6_9HYPH</name>
<reference evidence="4 5" key="1">
    <citation type="submission" date="2014-08" db="EMBL/GenBank/DDBJ databases">
        <title>Whole genome shotgun sequence of Rhizobium rubi NBRC 13261.</title>
        <authorList>
            <person name="Katano-Makiyama Y."/>
            <person name="Hosoyama A."/>
            <person name="Hashimoto M."/>
            <person name="Hosoyama Y."/>
            <person name="Noguchi M."/>
            <person name="Tsuchikane K."/>
            <person name="Uohara A."/>
            <person name="Ohji S."/>
            <person name="Ichikawa N."/>
            <person name="Kimura A."/>
            <person name="Yamazoe A."/>
            <person name="Fujita N."/>
        </authorList>
    </citation>
    <scope>NUCLEOTIDE SEQUENCE [LARGE SCALE GENOMIC DNA]</scope>
    <source>
        <strain evidence="4 5">NBRC 13261</strain>
    </source>
</reference>
<protein>
    <recommendedName>
        <fullName evidence="3">Fumarylacetoacetase-like C-terminal domain-containing protein</fullName>
    </recommendedName>
</protein>
<accession>A0A081CXI6</accession>
<evidence type="ECO:0000259" key="3">
    <source>
        <dbReference type="Pfam" id="PF01557"/>
    </source>
</evidence>
<organism evidence="4 5">
    <name type="scientific">Agrobacterium rubi TR3 = NBRC 13261</name>
    <dbReference type="NCBI Taxonomy" id="1368415"/>
    <lineage>
        <taxon>Bacteria</taxon>
        <taxon>Pseudomonadati</taxon>
        <taxon>Pseudomonadota</taxon>
        <taxon>Alphaproteobacteria</taxon>
        <taxon>Hyphomicrobiales</taxon>
        <taxon>Rhizobiaceae</taxon>
        <taxon>Rhizobium/Agrobacterium group</taxon>
        <taxon>Agrobacterium</taxon>
    </lineage>
</organism>